<protein>
    <recommendedName>
        <fullName evidence="1">ThuA-like domain-containing protein</fullName>
    </recommendedName>
</protein>
<accession>A0A067Q3T3</accession>
<evidence type="ECO:0000259" key="1">
    <source>
        <dbReference type="Pfam" id="PF06283"/>
    </source>
</evidence>
<evidence type="ECO:0000313" key="3">
    <source>
        <dbReference type="Proteomes" id="UP000027265"/>
    </source>
</evidence>
<organism evidence="2 3">
    <name type="scientific">Jaapia argillacea MUCL 33604</name>
    <dbReference type="NCBI Taxonomy" id="933084"/>
    <lineage>
        <taxon>Eukaryota</taxon>
        <taxon>Fungi</taxon>
        <taxon>Dikarya</taxon>
        <taxon>Basidiomycota</taxon>
        <taxon>Agaricomycotina</taxon>
        <taxon>Agaricomycetes</taxon>
        <taxon>Agaricomycetidae</taxon>
        <taxon>Jaapiales</taxon>
        <taxon>Jaapiaceae</taxon>
        <taxon>Jaapia</taxon>
    </lineage>
</organism>
<name>A0A067Q3T3_9AGAM</name>
<feature type="domain" description="ThuA-like" evidence="1">
    <location>
        <begin position="6"/>
        <end position="233"/>
    </location>
</feature>
<dbReference type="InParanoid" id="A0A067Q3T3"/>
<dbReference type="OrthoDB" id="3482285at2759"/>
<dbReference type="EMBL" id="KL197720">
    <property type="protein sequence ID" value="KDQ57246.1"/>
    <property type="molecule type" value="Genomic_DNA"/>
</dbReference>
<dbReference type="PANTHER" id="PTHR40469:SF2">
    <property type="entry name" value="GALACTOSE-BINDING DOMAIN-LIKE SUPERFAMILY PROTEIN"/>
    <property type="match status" value="1"/>
</dbReference>
<evidence type="ECO:0000313" key="2">
    <source>
        <dbReference type="EMBL" id="KDQ57246.1"/>
    </source>
</evidence>
<dbReference type="Pfam" id="PF06283">
    <property type="entry name" value="ThuA"/>
    <property type="match status" value="1"/>
</dbReference>
<dbReference type="AlphaFoldDB" id="A0A067Q3T3"/>
<keyword evidence="3" id="KW-1185">Reference proteome</keyword>
<reference evidence="3" key="1">
    <citation type="journal article" date="2014" name="Proc. Natl. Acad. Sci. U.S.A.">
        <title>Extensive sampling of basidiomycete genomes demonstrates inadequacy of the white-rot/brown-rot paradigm for wood decay fungi.</title>
        <authorList>
            <person name="Riley R."/>
            <person name="Salamov A.A."/>
            <person name="Brown D.W."/>
            <person name="Nagy L.G."/>
            <person name="Floudas D."/>
            <person name="Held B.W."/>
            <person name="Levasseur A."/>
            <person name="Lombard V."/>
            <person name="Morin E."/>
            <person name="Otillar R."/>
            <person name="Lindquist E.A."/>
            <person name="Sun H."/>
            <person name="LaButti K.M."/>
            <person name="Schmutz J."/>
            <person name="Jabbour D."/>
            <person name="Luo H."/>
            <person name="Baker S.E."/>
            <person name="Pisabarro A.G."/>
            <person name="Walton J.D."/>
            <person name="Blanchette R.A."/>
            <person name="Henrissat B."/>
            <person name="Martin F."/>
            <person name="Cullen D."/>
            <person name="Hibbett D.S."/>
            <person name="Grigoriev I.V."/>
        </authorList>
    </citation>
    <scope>NUCLEOTIDE SEQUENCE [LARGE SCALE GENOMIC DNA]</scope>
    <source>
        <strain evidence="3">MUCL 33604</strain>
    </source>
</reference>
<dbReference type="InterPro" id="IPR029062">
    <property type="entry name" value="Class_I_gatase-like"/>
</dbReference>
<dbReference type="InterPro" id="IPR029010">
    <property type="entry name" value="ThuA-like"/>
</dbReference>
<dbReference type="SUPFAM" id="SSF52317">
    <property type="entry name" value="Class I glutamine amidotransferase-like"/>
    <property type="match status" value="1"/>
</dbReference>
<dbReference type="Proteomes" id="UP000027265">
    <property type="component" value="Unassembled WGS sequence"/>
</dbReference>
<proteinExistence type="predicted"/>
<dbReference type="HOGENOM" id="CLU_057383_0_0_1"/>
<dbReference type="Gene3D" id="3.40.50.880">
    <property type="match status" value="1"/>
</dbReference>
<sequence>MSGNARVLIYSLQLGYYHDSTPIAVAALKKNGPAINVTFDSTEDPKDFNDANLDKYDAVLFLDNTGEVLDEAGKAALQKYLDLGGNFVGNKGVHAASACLYETEFFRKEIGAYFDYHPDIHQNVDVLDSSHPSTTKLPSKWRVMDEMYNFMSDPREVGAKVLLAADESSYADPGERKFNQGSPHPIAWCQERGAGVQPGGIAGRSFYTGLGHTDEIWEDEQFLSHLLGGISWALESKTTRAFNAQGKVGNAG</sequence>
<gene>
    <name evidence="2" type="ORF">JAAARDRAFT_131096</name>
</gene>
<dbReference type="PANTHER" id="PTHR40469">
    <property type="entry name" value="SECRETED GLYCOSYL HYDROLASE"/>
    <property type="match status" value="1"/>
</dbReference>